<dbReference type="AlphaFoldDB" id="A0A0A5GDD8"/>
<dbReference type="SUPFAM" id="SSF143437">
    <property type="entry name" value="THUMP domain-like"/>
    <property type="match status" value="1"/>
</dbReference>
<keyword evidence="7 19" id="KW-0067">ATP-binding</keyword>
<dbReference type="Pfam" id="PF02926">
    <property type="entry name" value="THUMP"/>
    <property type="match status" value="1"/>
</dbReference>
<evidence type="ECO:0000256" key="12">
    <source>
        <dbReference type="ARBA" id="ARBA00058382"/>
    </source>
</evidence>
<dbReference type="NCBIfam" id="TIGR00342">
    <property type="entry name" value="tRNA uracil 4-sulfurtransferase ThiI"/>
    <property type="match status" value="1"/>
</dbReference>
<evidence type="ECO:0000256" key="16">
    <source>
        <dbReference type="ARBA" id="ARBA00075337"/>
    </source>
</evidence>
<feature type="binding site" evidence="19">
    <location>
        <position position="264"/>
    </location>
    <ligand>
        <name>ATP</name>
        <dbReference type="ChEBI" id="CHEBI:30616"/>
    </ligand>
</feature>
<proteinExistence type="inferred from homology"/>
<evidence type="ECO:0000256" key="5">
    <source>
        <dbReference type="ARBA" id="ARBA00022679"/>
    </source>
</evidence>
<comment type="subcellular location">
    <subcellularLocation>
        <location evidence="1 19">Cytoplasm</location>
    </subcellularLocation>
</comment>
<dbReference type="GO" id="GO:0002937">
    <property type="term" value="P:tRNA 4-thiouridine biosynthesis"/>
    <property type="evidence" value="ECO:0007669"/>
    <property type="project" value="TreeGrafter"/>
</dbReference>
<dbReference type="InterPro" id="IPR020536">
    <property type="entry name" value="ThiI_AANH"/>
</dbReference>
<dbReference type="InterPro" id="IPR050102">
    <property type="entry name" value="tRNA_sulfurtransferase_ThiI"/>
</dbReference>
<dbReference type="SMART" id="SM00981">
    <property type="entry name" value="THUMP"/>
    <property type="match status" value="1"/>
</dbReference>
<evidence type="ECO:0000256" key="14">
    <source>
        <dbReference type="ARBA" id="ARBA00066827"/>
    </source>
</evidence>
<evidence type="ECO:0000256" key="13">
    <source>
        <dbReference type="ARBA" id="ARBA00061472"/>
    </source>
</evidence>
<dbReference type="Pfam" id="PF02568">
    <property type="entry name" value="ThiI"/>
    <property type="match status" value="1"/>
</dbReference>
<dbReference type="EMBL" id="AVPG01000001">
    <property type="protein sequence ID" value="KGX89130.1"/>
    <property type="molecule type" value="Genomic_DNA"/>
</dbReference>
<evidence type="ECO:0000313" key="21">
    <source>
        <dbReference type="EMBL" id="KGX89130.1"/>
    </source>
</evidence>
<dbReference type="GO" id="GO:0000049">
    <property type="term" value="F:tRNA binding"/>
    <property type="evidence" value="ECO:0007669"/>
    <property type="project" value="UniProtKB-UniRule"/>
</dbReference>
<dbReference type="GO" id="GO:0052837">
    <property type="term" value="P:thiazole biosynthetic process"/>
    <property type="evidence" value="ECO:0007669"/>
    <property type="project" value="TreeGrafter"/>
</dbReference>
<dbReference type="InterPro" id="IPR003720">
    <property type="entry name" value="tRNA_STrfase"/>
</dbReference>
<dbReference type="HAMAP" id="MF_00021">
    <property type="entry name" value="ThiI"/>
    <property type="match status" value="1"/>
</dbReference>
<dbReference type="GO" id="GO:0005524">
    <property type="term" value="F:ATP binding"/>
    <property type="evidence" value="ECO:0007669"/>
    <property type="project" value="UniProtKB-UniRule"/>
</dbReference>
<keyword evidence="8 19" id="KW-0694">RNA-binding</keyword>
<gene>
    <name evidence="19" type="primary">thiI</name>
    <name evidence="21" type="ORF">N784_02040</name>
</gene>
<evidence type="ECO:0000313" key="22">
    <source>
        <dbReference type="Proteomes" id="UP000030401"/>
    </source>
</evidence>
<accession>A0A0A5GDD8</accession>
<dbReference type="SUPFAM" id="SSF52402">
    <property type="entry name" value="Adenine nucleotide alpha hydrolases-like"/>
    <property type="match status" value="1"/>
</dbReference>
<dbReference type="PANTHER" id="PTHR43209:SF1">
    <property type="entry name" value="TRNA SULFURTRANSFERASE"/>
    <property type="match status" value="1"/>
</dbReference>
<evidence type="ECO:0000256" key="9">
    <source>
        <dbReference type="ARBA" id="ARBA00022977"/>
    </source>
</evidence>
<feature type="binding site" evidence="19">
    <location>
        <position position="286"/>
    </location>
    <ligand>
        <name>ATP</name>
        <dbReference type="ChEBI" id="CHEBI:30616"/>
    </ligand>
</feature>
<dbReference type="FunFam" id="3.40.50.620:FF:000053">
    <property type="entry name" value="Probable tRNA sulfurtransferase"/>
    <property type="match status" value="1"/>
</dbReference>
<keyword evidence="22" id="KW-1185">Reference proteome</keyword>
<feature type="binding site" evidence="19">
    <location>
        <position position="295"/>
    </location>
    <ligand>
        <name>ATP</name>
        <dbReference type="ChEBI" id="CHEBI:30616"/>
    </ligand>
</feature>
<evidence type="ECO:0000259" key="20">
    <source>
        <dbReference type="PROSITE" id="PS51165"/>
    </source>
</evidence>
<evidence type="ECO:0000256" key="1">
    <source>
        <dbReference type="ARBA" id="ARBA00004496"/>
    </source>
</evidence>
<dbReference type="PANTHER" id="PTHR43209">
    <property type="entry name" value="TRNA SULFURTRANSFERASE"/>
    <property type="match status" value="1"/>
</dbReference>
<keyword evidence="5 19" id="KW-0808">Transferase</keyword>
<dbReference type="InterPro" id="IPR014729">
    <property type="entry name" value="Rossmann-like_a/b/a_fold"/>
</dbReference>
<dbReference type="PROSITE" id="PS51165">
    <property type="entry name" value="THUMP"/>
    <property type="match status" value="1"/>
</dbReference>
<dbReference type="CDD" id="cd11716">
    <property type="entry name" value="THUMP_ThiI"/>
    <property type="match status" value="1"/>
</dbReference>
<comment type="pathway">
    <text evidence="2 19">Cofactor biosynthesis; thiamine diphosphate biosynthesis.</text>
</comment>
<name>A0A0A5GDD8_9BACI</name>
<keyword evidence="9 19" id="KW-0784">Thiamine biosynthesis</keyword>
<dbReference type="UniPathway" id="UPA00060"/>
<evidence type="ECO:0000256" key="17">
    <source>
        <dbReference type="ARBA" id="ARBA00077849"/>
    </source>
</evidence>
<comment type="catalytic activity">
    <reaction evidence="11 19">
        <text>[ThiS sulfur-carrier protein]-C-terminal Gly-Gly-AMP + S-sulfanyl-L-cysteinyl-[cysteine desulfurase] + AH2 = [ThiS sulfur-carrier protein]-C-terminal-Gly-aminoethanethioate + L-cysteinyl-[cysteine desulfurase] + A + AMP + 2 H(+)</text>
        <dbReference type="Rhea" id="RHEA:43340"/>
        <dbReference type="Rhea" id="RHEA-COMP:12157"/>
        <dbReference type="Rhea" id="RHEA-COMP:12158"/>
        <dbReference type="Rhea" id="RHEA-COMP:12910"/>
        <dbReference type="Rhea" id="RHEA-COMP:19908"/>
        <dbReference type="ChEBI" id="CHEBI:13193"/>
        <dbReference type="ChEBI" id="CHEBI:15378"/>
        <dbReference type="ChEBI" id="CHEBI:17499"/>
        <dbReference type="ChEBI" id="CHEBI:29950"/>
        <dbReference type="ChEBI" id="CHEBI:61963"/>
        <dbReference type="ChEBI" id="CHEBI:90618"/>
        <dbReference type="ChEBI" id="CHEBI:232372"/>
        <dbReference type="ChEBI" id="CHEBI:456215"/>
    </reaction>
</comment>
<comment type="catalytic activity">
    <reaction evidence="10 19">
        <text>[ThiI sulfur-carrier protein]-S-sulfanyl-L-cysteine + a uridine in tRNA + 2 reduced [2Fe-2S]-[ferredoxin] + ATP + H(+) = [ThiI sulfur-carrier protein]-L-cysteine + a 4-thiouridine in tRNA + 2 oxidized [2Fe-2S]-[ferredoxin] + AMP + diphosphate</text>
        <dbReference type="Rhea" id="RHEA:24176"/>
        <dbReference type="Rhea" id="RHEA-COMP:10000"/>
        <dbReference type="Rhea" id="RHEA-COMP:10001"/>
        <dbReference type="Rhea" id="RHEA-COMP:13337"/>
        <dbReference type="Rhea" id="RHEA-COMP:13338"/>
        <dbReference type="Rhea" id="RHEA-COMP:13339"/>
        <dbReference type="Rhea" id="RHEA-COMP:13340"/>
        <dbReference type="ChEBI" id="CHEBI:15378"/>
        <dbReference type="ChEBI" id="CHEBI:29950"/>
        <dbReference type="ChEBI" id="CHEBI:30616"/>
        <dbReference type="ChEBI" id="CHEBI:33019"/>
        <dbReference type="ChEBI" id="CHEBI:33737"/>
        <dbReference type="ChEBI" id="CHEBI:33738"/>
        <dbReference type="ChEBI" id="CHEBI:61963"/>
        <dbReference type="ChEBI" id="CHEBI:65315"/>
        <dbReference type="ChEBI" id="CHEBI:136798"/>
        <dbReference type="ChEBI" id="CHEBI:456215"/>
        <dbReference type="EC" id="2.8.1.4"/>
    </reaction>
</comment>
<dbReference type="InterPro" id="IPR004114">
    <property type="entry name" value="THUMP_dom"/>
</dbReference>
<dbReference type="Pfam" id="PF22025">
    <property type="entry name" value="ThiI_fer"/>
    <property type="match status" value="1"/>
</dbReference>
<dbReference type="eggNOG" id="COG0301">
    <property type="taxonomic scope" value="Bacteria"/>
</dbReference>
<sequence length="401" mass="45873">MQYDHILIRYGEMSLKGKNKKYFVSKLFSNVQSKLKDYPHVKITKNHDRMYILLNGEQPEPIIELCKEIFGIQSMSLAIKVDNTEEAIKEAALYALTNPTNVQTFKISTKRVYKDFPIRSQEMNRILGGHLLTNTEKYTVDVHHPDLEINVEIRREGTFITSEKIKGAGGLPVGTTGKSLLLLSGGIDSPVAGYLTMKRGVELEAIHFHSPPYTSERAKQKVLDLAKKLTRYGRTVRVHIVPFTNLQQTLFRQIPEEYGMTLMRRLMMRISEQVAEKEGILSLTTGESLGQVASQTMESMNTINEVTNYPILRPLVAMDKVDIIDISKRIDTYDISIRPYEDCCTVFVPSQPKTKPNRKKVNELEKRLDFGSEYEETLNNIETIEFKHDKAADEEEFADLF</sequence>
<dbReference type="CDD" id="cd01712">
    <property type="entry name" value="PPase_ThiI"/>
    <property type="match status" value="1"/>
</dbReference>
<dbReference type="OrthoDB" id="9773948at2"/>
<comment type="function">
    <text evidence="12 19">Catalyzes the ATP-dependent transfer of a sulfur to tRNA to produce 4-thiouridine in position 8 of tRNAs, which functions as a near-UV photosensor. Also catalyzes the transfer of sulfur to the sulfur carrier protein ThiS, forming ThiS-thiocarboxylate. This is a step in the synthesis of thiazole, in the thiamine biosynthesis pathway. The sulfur is donated as persulfide by IscS.</text>
</comment>
<dbReference type="GO" id="GO:0005829">
    <property type="term" value="C:cytosol"/>
    <property type="evidence" value="ECO:0007669"/>
    <property type="project" value="TreeGrafter"/>
</dbReference>
<comment type="similarity">
    <text evidence="13 19">Belongs to the ThiI family.</text>
</comment>
<feature type="domain" description="THUMP" evidence="20">
    <location>
        <begin position="60"/>
        <end position="164"/>
    </location>
</feature>
<dbReference type="EC" id="2.8.1.4" evidence="14 19"/>
<evidence type="ECO:0000256" key="3">
    <source>
        <dbReference type="ARBA" id="ARBA00022490"/>
    </source>
</evidence>
<dbReference type="Gene3D" id="3.30.2130.30">
    <property type="match status" value="1"/>
</dbReference>
<keyword evidence="6 19" id="KW-0547">Nucleotide-binding</keyword>
<evidence type="ECO:0000256" key="4">
    <source>
        <dbReference type="ARBA" id="ARBA00022555"/>
    </source>
</evidence>
<feature type="binding site" evidence="19">
    <location>
        <begin position="182"/>
        <end position="183"/>
    </location>
    <ligand>
        <name>ATP</name>
        <dbReference type="ChEBI" id="CHEBI:30616"/>
    </ligand>
</feature>
<evidence type="ECO:0000256" key="7">
    <source>
        <dbReference type="ARBA" id="ARBA00022840"/>
    </source>
</evidence>
<evidence type="ECO:0000256" key="11">
    <source>
        <dbReference type="ARBA" id="ARBA00052330"/>
    </source>
</evidence>
<dbReference type="GO" id="GO:0009228">
    <property type="term" value="P:thiamine biosynthetic process"/>
    <property type="evidence" value="ECO:0007669"/>
    <property type="project" value="UniProtKB-KW"/>
</dbReference>
<dbReference type="STRING" id="1385512.N784_02040"/>
<dbReference type="InterPro" id="IPR054173">
    <property type="entry name" value="ThiI_fer"/>
</dbReference>
<dbReference type="Proteomes" id="UP000030401">
    <property type="component" value="Unassembled WGS sequence"/>
</dbReference>
<dbReference type="RefSeq" id="WP_036831512.1">
    <property type="nucleotide sequence ID" value="NZ_AVPG01000001.1"/>
</dbReference>
<feature type="binding site" evidence="19">
    <location>
        <begin position="207"/>
        <end position="208"/>
    </location>
    <ligand>
        <name>ATP</name>
        <dbReference type="ChEBI" id="CHEBI:30616"/>
    </ligand>
</feature>
<organism evidence="21 22">
    <name type="scientific">Pontibacillus litoralis JSM 072002</name>
    <dbReference type="NCBI Taxonomy" id="1385512"/>
    <lineage>
        <taxon>Bacteria</taxon>
        <taxon>Bacillati</taxon>
        <taxon>Bacillota</taxon>
        <taxon>Bacilli</taxon>
        <taxon>Bacillales</taxon>
        <taxon>Bacillaceae</taxon>
        <taxon>Pontibacillus</taxon>
    </lineage>
</organism>
<evidence type="ECO:0000256" key="6">
    <source>
        <dbReference type="ARBA" id="ARBA00022741"/>
    </source>
</evidence>
<dbReference type="Gene3D" id="3.40.50.620">
    <property type="entry name" value="HUPs"/>
    <property type="match status" value="1"/>
</dbReference>
<dbReference type="GO" id="GO:0140741">
    <property type="term" value="F:tRNA-uracil-4 sulfurtransferase activity"/>
    <property type="evidence" value="ECO:0007669"/>
    <property type="project" value="UniProtKB-EC"/>
</dbReference>
<evidence type="ECO:0000256" key="2">
    <source>
        <dbReference type="ARBA" id="ARBA00004948"/>
    </source>
</evidence>
<evidence type="ECO:0000256" key="15">
    <source>
        <dbReference type="ARBA" id="ARBA00071867"/>
    </source>
</evidence>
<keyword evidence="4 19" id="KW-0820">tRNA-binding</keyword>
<evidence type="ECO:0000256" key="19">
    <source>
        <dbReference type="HAMAP-Rule" id="MF_00021"/>
    </source>
</evidence>
<evidence type="ECO:0000256" key="8">
    <source>
        <dbReference type="ARBA" id="ARBA00022884"/>
    </source>
</evidence>
<evidence type="ECO:0000256" key="10">
    <source>
        <dbReference type="ARBA" id="ARBA00050570"/>
    </source>
</evidence>
<protein>
    <recommendedName>
        <fullName evidence="15 19">Probable tRNA sulfurtransferase</fullName>
        <ecNumber evidence="14 19">2.8.1.4</ecNumber>
    </recommendedName>
    <alternativeName>
        <fullName evidence="16 19">Sulfur carrier protein ThiS sulfurtransferase</fullName>
    </alternativeName>
    <alternativeName>
        <fullName evidence="17 19">Thiamine biosynthesis protein ThiI</fullName>
    </alternativeName>
    <alternativeName>
        <fullName evidence="18 19">tRNA 4-thiouridine synthase</fullName>
    </alternativeName>
</protein>
<comment type="caution">
    <text evidence="21">The sequence shown here is derived from an EMBL/GenBank/DDBJ whole genome shotgun (WGS) entry which is preliminary data.</text>
</comment>
<dbReference type="InterPro" id="IPR049961">
    <property type="entry name" value="ThiI_N"/>
</dbReference>
<dbReference type="InterPro" id="IPR049962">
    <property type="entry name" value="THUMP_ThiI"/>
</dbReference>
<keyword evidence="3 19" id="KW-0963">Cytoplasm</keyword>
<reference evidence="21 22" key="1">
    <citation type="submission" date="2013-08" db="EMBL/GenBank/DDBJ databases">
        <authorList>
            <person name="Huang J."/>
            <person name="Wang G."/>
        </authorList>
    </citation>
    <scope>NUCLEOTIDE SEQUENCE [LARGE SCALE GENOMIC DNA]</scope>
    <source>
        <strain evidence="21 22">JSM 072002</strain>
    </source>
</reference>
<evidence type="ECO:0000256" key="18">
    <source>
        <dbReference type="ARBA" id="ARBA00080570"/>
    </source>
</evidence>
<dbReference type="GO" id="GO:0009229">
    <property type="term" value="P:thiamine diphosphate biosynthetic process"/>
    <property type="evidence" value="ECO:0007669"/>
    <property type="project" value="UniProtKB-UniRule"/>
</dbReference>
<dbReference type="GO" id="GO:0004810">
    <property type="term" value="F:CCA tRNA nucleotidyltransferase activity"/>
    <property type="evidence" value="ECO:0007669"/>
    <property type="project" value="InterPro"/>
</dbReference>